<dbReference type="GO" id="GO:0032259">
    <property type="term" value="P:methylation"/>
    <property type="evidence" value="ECO:0007669"/>
    <property type="project" value="InterPro"/>
</dbReference>
<evidence type="ECO:0000256" key="1">
    <source>
        <dbReference type="SAM" id="MobiDB-lite"/>
    </source>
</evidence>
<dbReference type="EMBL" id="JAAAHY010000913">
    <property type="protein sequence ID" value="KAF9955281.1"/>
    <property type="molecule type" value="Genomic_DNA"/>
</dbReference>
<dbReference type="SUPFAM" id="SSF53335">
    <property type="entry name" value="S-adenosyl-L-methionine-dependent methyltransferases"/>
    <property type="match status" value="2"/>
</dbReference>
<dbReference type="InterPro" id="IPR011639">
    <property type="entry name" value="MethylTrfase_TaqI-like_dom"/>
</dbReference>
<dbReference type="Proteomes" id="UP000738359">
    <property type="component" value="Unassembled WGS sequence"/>
</dbReference>
<dbReference type="InterPro" id="IPR002052">
    <property type="entry name" value="DNA_methylase_N6_adenine_CS"/>
</dbReference>
<dbReference type="GO" id="GO:0008168">
    <property type="term" value="F:methyltransferase activity"/>
    <property type="evidence" value="ECO:0007669"/>
    <property type="project" value="InterPro"/>
</dbReference>
<evidence type="ECO:0000313" key="3">
    <source>
        <dbReference type="EMBL" id="KAF9955281.1"/>
    </source>
</evidence>
<dbReference type="GO" id="GO:0003676">
    <property type="term" value="F:nucleic acid binding"/>
    <property type="evidence" value="ECO:0007669"/>
    <property type="project" value="InterPro"/>
</dbReference>
<dbReference type="GO" id="GO:0006304">
    <property type="term" value="P:DNA modification"/>
    <property type="evidence" value="ECO:0007669"/>
    <property type="project" value="InterPro"/>
</dbReference>
<feature type="compositionally biased region" description="Polar residues" evidence="1">
    <location>
        <begin position="159"/>
        <end position="172"/>
    </location>
</feature>
<dbReference type="InterPro" id="IPR029063">
    <property type="entry name" value="SAM-dependent_MTases_sf"/>
</dbReference>
<evidence type="ECO:0000259" key="2">
    <source>
        <dbReference type="Pfam" id="PF07669"/>
    </source>
</evidence>
<organism evidence="3 4">
    <name type="scientific">Mortierella alpina</name>
    <name type="common">Oleaginous fungus</name>
    <name type="synonym">Mortierella renispora</name>
    <dbReference type="NCBI Taxonomy" id="64518"/>
    <lineage>
        <taxon>Eukaryota</taxon>
        <taxon>Fungi</taxon>
        <taxon>Fungi incertae sedis</taxon>
        <taxon>Mucoromycota</taxon>
        <taxon>Mortierellomycotina</taxon>
        <taxon>Mortierellomycetes</taxon>
        <taxon>Mortierellales</taxon>
        <taxon>Mortierellaceae</taxon>
        <taxon>Mortierella</taxon>
    </lineage>
</organism>
<dbReference type="GO" id="GO:0005739">
    <property type="term" value="C:mitochondrion"/>
    <property type="evidence" value="ECO:0007669"/>
    <property type="project" value="TreeGrafter"/>
</dbReference>
<evidence type="ECO:0000313" key="4">
    <source>
        <dbReference type="Proteomes" id="UP000738359"/>
    </source>
</evidence>
<sequence length="269" mass="30113">MGVDIHPKAIELARENLIKNKQLLNQNRVLFREADLQEPTAVDTFLGWLTEDQDKDHRDNNALGMIHHNSHAGVSSPTATKNAKLQSLVGYNLVVSNPPYIAHSEYETLEPEVALWEDPKALLADEEGLVFYPRIANLAMEVLHRQQPPSLLSRRLDHPSQTSTSHYTSPARSTLAADSEAKLDPGTLERIFSDDSDNDNSDGTDGCTTERQWRNGPDLDKVRIPELVLEIGGDHQVESVIEAVRRAGFRRVEVWKDLADRARCIVGAR</sequence>
<dbReference type="OrthoDB" id="269872at2759"/>
<gene>
    <name evidence="3" type="ORF">BGZ70_010292</name>
</gene>
<proteinExistence type="predicted"/>
<feature type="region of interest" description="Disordered" evidence="1">
    <location>
        <begin position="152"/>
        <end position="216"/>
    </location>
</feature>
<name>A0A9P6J052_MORAP</name>
<keyword evidence="4" id="KW-1185">Reference proteome</keyword>
<comment type="caution">
    <text evidence="3">The sequence shown here is derived from an EMBL/GenBank/DDBJ whole genome shotgun (WGS) entry which is preliminary data.</text>
</comment>
<dbReference type="PANTHER" id="PTHR18895:SF74">
    <property type="entry name" value="MTRF1L RELEASE FACTOR GLUTAMINE METHYLTRANSFERASE"/>
    <property type="match status" value="1"/>
</dbReference>
<accession>A0A9P6J052</accession>
<dbReference type="PANTHER" id="PTHR18895">
    <property type="entry name" value="HEMK METHYLTRANSFERASE"/>
    <property type="match status" value="1"/>
</dbReference>
<protein>
    <recommendedName>
        <fullName evidence="2">Type II methyltransferase M.TaqI-like domain-containing protein</fullName>
    </recommendedName>
</protein>
<reference evidence="3" key="1">
    <citation type="journal article" date="2020" name="Fungal Divers.">
        <title>Resolving the Mortierellaceae phylogeny through synthesis of multi-gene phylogenetics and phylogenomics.</title>
        <authorList>
            <person name="Vandepol N."/>
            <person name="Liber J."/>
            <person name="Desiro A."/>
            <person name="Na H."/>
            <person name="Kennedy M."/>
            <person name="Barry K."/>
            <person name="Grigoriev I.V."/>
            <person name="Miller A.N."/>
            <person name="O'Donnell K."/>
            <person name="Stajich J.E."/>
            <person name="Bonito G."/>
        </authorList>
    </citation>
    <scope>NUCLEOTIDE SEQUENCE</scope>
    <source>
        <strain evidence="3">CK1249</strain>
    </source>
</reference>
<dbReference type="Gene3D" id="3.40.50.150">
    <property type="entry name" value="Vaccinia Virus protein VP39"/>
    <property type="match status" value="1"/>
</dbReference>
<dbReference type="PROSITE" id="PS00092">
    <property type="entry name" value="N6_MTASE"/>
    <property type="match status" value="1"/>
</dbReference>
<feature type="domain" description="Type II methyltransferase M.TaqI-like" evidence="2">
    <location>
        <begin position="2"/>
        <end position="107"/>
    </location>
</feature>
<dbReference type="AlphaFoldDB" id="A0A9P6J052"/>
<dbReference type="Pfam" id="PF07669">
    <property type="entry name" value="Eco57I"/>
    <property type="match status" value="1"/>
</dbReference>
<dbReference type="InterPro" id="IPR050320">
    <property type="entry name" value="N5-glutamine_MTase"/>
</dbReference>